<reference evidence="2 3" key="1">
    <citation type="submission" date="2016-11" db="EMBL/GenBank/DDBJ databases">
        <title>Draft Genome Assembly of Colletotrichum chlorophyti a pathogen of herbaceous plants.</title>
        <authorList>
            <person name="Gan P."/>
            <person name="Narusaka M."/>
            <person name="Tsushima A."/>
            <person name="Narusaka Y."/>
            <person name="Takano Y."/>
            <person name="Shirasu K."/>
        </authorList>
    </citation>
    <scope>NUCLEOTIDE SEQUENCE [LARGE SCALE GENOMIC DNA]</scope>
    <source>
        <strain evidence="2 3">NTL11</strain>
    </source>
</reference>
<dbReference type="AlphaFoldDB" id="A0A1Q8RZQ7"/>
<dbReference type="OrthoDB" id="1689567at2759"/>
<evidence type="ECO:0000313" key="3">
    <source>
        <dbReference type="Proteomes" id="UP000186583"/>
    </source>
</evidence>
<dbReference type="SUPFAM" id="SSF81383">
    <property type="entry name" value="F-box domain"/>
    <property type="match status" value="1"/>
</dbReference>
<keyword evidence="3" id="KW-1185">Reference proteome</keyword>
<name>A0A1Q8RZQ7_9PEZI</name>
<organism evidence="2 3">
    <name type="scientific">Colletotrichum chlorophyti</name>
    <dbReference type="NCBI Taxonomy" id="708187"/>
    <lineage>
        <taxon>Eukaryota</taxon>
        <taxon>Fungi</taxon>
        <taxon>Dikarya</taxon>
        <taxon>Ascomycota</taxon>
        <taxon>Pezizomycotina</taxon>
        <taxon>Sordariomycetes</taxon>
        <taxon>Hypocreomycetidae</taxon>
        <taxon>Glomerellales</taxon>
        <taxon>Glomerellaceae</taxon>
        <taxon>Colletotrichum</taxon>
    </lineage>
</organism>
<proteinExistence type="predicted"/>
<comment type="caution">
    <text evidence="2">The sequence shown here is derived from an EMBL/GenBank/DDBJ whole genome shotgun (WGS) entry which is preliminary data.</text>
</comment>
<dbReference type="InterPro" id="IPR001810">
    <property type="entry name" value="F-box_dom"/>
</dbReference>
<gene>
    <name evidence="2" type="ORF">CCHL11_07545</name>
</gene>
<dbReference type="Proteomes" id="UP000186583">
    <property type="component" value="Unassembled WGS sequence"/>
</dbReference>
<evidence type="ECO:0000259" key="1">
    <source>
        <dbReference type="Pfam" id="PF12937"/>
    </source>
</evidence>
<dbReference type="Pfam" id="PF12937">
    <property type="entry name" value="F-box-like"/>
    <property type="match status" value="1"/>
</dbReference>
<evidence type="ECO:0000313" key="2">
    <source>
        <dbReference type="EMBL" id="OLN93256.1"/>
    </source>
</evidence>
<dbReference type="EMBL" id="MPGH01000055">
    <property type="protein sequence ID" value="OLN93256.1"/>
    <property type="molecule type" value="Genomic_DNA"/>
</dbReference>
<feature type="domain" description="F-box" evidence="1">
    <location>
        <begin position="36"/>
        <end position="71"/>
    </location>
</feature>
<accession>A0A1Q8RZQ7</accession>
<protein>
    <recommendedName>
        <fullName evidence="1">F-box domain-containing protein</fullName>
    </recommendedName>
</protein>
<sequence>MASPILRYIVTMEATSADVVHFYGHGQMLQPAAAMRLPTEILHQIYTHLDPYGFNAARHACRSWFLAGMNPTVLVRMLKRGGWWSSIANILHSWELCASPLPNISQEWLMSKWLARECDLGPQQHSESQAAFVEISQTQFTDPGAAYSSADQREKAVIFTTSMCGRFLMVSHGGIIYVYELNHKCSPSTMSHGWSSPS</sequence>
<dbReference type="InterPro" id="IPR036047">
    <property type="entry name" value="F-box-like_dom_sf"/>
</dbReference>